<name>A0A1D3L502_9EURY</name>
<dbReference type="PANTHER" id="PTHR42827:SF1">
    <property type="entry name" value="IRON-SULFUR CLUSTER-BINDING PROTEIN"/>
    <property type="match status" value="1"/>
</dbReference>
<dbReference type="GO" id="GO:0016491">
    <property type="term" value="F:oxidoreductase activity"/>
    <property type="evidence" value="ECO:0007669"/>
    <property type="project" value="UniProtKB-ARBA"/>
</dbReference>
<dbReference type="PATRIC" id="fig|129848.4.peg.2217"/>
<dbReference type="Proteomes" id="UP000094707">
    <property type="component" value="Chromosome I"/>
</dbReference>
<protein>
    <submittedName>
        <fullName evidence="2">Epoxyqueuosine reductase</fullName>
    </submittedName>
</protein>
<evidence type="ECO:0000313" key="3">
    <source>
        <dbReference type="Proteomes" id="UP000094707"/>
    </source>
</evidence>
<dbReference type="KEGG" id="mcub:MCBB_2169"/>
<proteinExistence type="predicted"/>
<dbReference type="EMBL" id="LT607756">
    <property type="protein sequence ID" value="SCG86711.1"/>
    <property type="molecule type" value="Genomic_DNA"/>
</dbReference>
<accession>A0A1D3L502</accession>
<sequence length="232" mass="25749">MLMDERLDEFSRALGADFFGVADLSSAKNFIGDYGGKNIVRYPRAVSVGIRLPDTVVDELPHSYETTVSVNYRHIYDITNLRLDLLTSRIGSLIQNEGYKALPLPSSKRVDDEKIAAAFSHKLAAHLAGLGWIGKSCLLITPEAGPRVRWGTVLTNAPLKTAEPLDDRCGKCTDCVDACPVNAFTGRNFSEDEPRESRYDARRCEKYLQDLERMDKPGVCGMCIYACPHGMK</sequence>
<dbReference type="STRING" id="118062.MCBB_2169"/>
<dbReference type="InterPro" id="IPR017896">
    <property type="entry name" value="4Fe4S_Fe-S-bd"/>
</dbReference>
<evidence type="ECO:0000313" key="2">
    <source>
        <dbReference type="EMBL" id="SCG86711.1"/>
    </source>
</evidence>
<dbReference type="Gene3D" id="3.30.70.20">
    <property type="match status" value="1"/>
</dbReference>
<keyword evidence="3" id="KW-1185">Reference proteome</keyword>
<dbReference type="AlphaFoldDB" id="A0A1D3L502"/>
<feature type="domain" description="4Fe-4S ferredoxin-type" evidence="1">
    <location>
        <begin position="160"/>
        <end position="189"/>
    </location>
</feature>
<dbReference type="Pfam" id="PF13484">
    <property type="entry name" value="Fer4_16"/>
    <property type="match status" value="1"/>
</dbReference>
<dbReference type="PROSITE" id="PS00198">
    <property type="entry name" value="4FE4S_FER_1"/>
    <property type="match status" value="1"/>
</dbReference>
<gene>
    <name evidence="2" type="primary">queG</name>
    <name evidence="2" type="ORF">MCBB_2169</name>
</gene>
<dbReference type="InterPro" id="IPR017900">
    <property type="entry name" value="4Fe4S_Fe_S_CS"/>
</dbReference>
<evidence type="ECO:0000259" key="1">
    <source>
        <dbReference type="PROSITE" id="PS51379"/>
    </source>
</evidence>
<dbReference type="PROSITE" id="PS51379">
    <property type="entry name" value="4FE4S_FER_2"/>
    <property type="match status" value="1"/>
</dbReference>
<dbReference type="PANTHER" id="PTHR42827">
    <property type="entry name" value="IRON-SULFUR CLUSTER-BINDING PROTEIN-RELATED"/>
    <property type="match status" value="1"/>
</dbReference>
<dbReference type="SUPFAM" id="SSF46548">
    <property type="entry name" value="alpha-helical ferredoxin"/>
    <property type="match status" value="1"/>
</dbReference>
<organism evidence="2 3">
    <name type="scientific">Methanobacterium congolense</name>
    <dbReference type="NCBI Taxonomy" id="118062"/>
    <lineage>
        <taxon>Archaea</taxon>
        <taxon>Methanobacteriati</taxon>
        <taxon>Methanobacteriota</taxon>
        <taxon>Methanomada group</taxon>
        <taxon>Methanobacteria</taxon>
        <taxon>Methanobacteriales</taxon>
        <taxon>Methanobacteriaceae</taxon>
        <taxon>Methanobacterium</taxon>
    </lineage>
</organism>
<reference evidence="2 3" key="1">
    <citation type="submission" date="2016-08" db="EMBL/GenBank/DDBJ databases">
        <authorList>
            <person name="Seilhamer J.J."/>
        </authorList>
    </citation>
    <scope>NUCLEOTIDE SEQUENCE [LARGE SCALE GENOMIC DNA]</scope>
    <source>
        <strain evidence="2">Buetzberg</strain>
    </source>
</reference>